<dbReference type="Proteomes" id="UP000318521">
    <property type="component" value="Unassembled WGS sequence"/>
</dbReference>
<evidence type="ECO:0000256" key="7">
    <source>
        <dbReference type="SAM" id="Phobius"/>
    </source>
</evidence>
<evidence type="ECO:0000256" key="4">
    <source>
        <dbReference type="ARBA" id="ARBA00022692"/>
    </source>
</evidence>
<comment type="similarity">
    <text evidence="2">Belongs to the DedA family.</text>
</comment>
<accession>A0A554A1S7</accession>
<evidence type="ECO:0000256" key="2">
    <source>
        <dbReference type="ARBA" id="ARBA00010792"/>
    </source>
</evidence>
<evidence type="ECO:0000313" key="9">
    <source>
        <dbReference type="EMBL" id="TSB47650.1"/>
    </source>
</evidence>
<dbReference type="InterPro" id="IPR051311">
    <property type="entry name" value="DedA_domain"/>
</dbReference>
<dbReference type="OrthoDB" id="9813426at2"/>
<feature type="transmembrane region" description="Helical" evidence="7">
    <location>
        <begin position="12"/>
        <end position="30"/>
    </location>
</feature>
<name>A0A554A1S7_9BACI</name>
<comment type="caution">
    <text evidence="9">The sequence shown here is derived from an EMBL/GenBank/DDBJ whole genome shotgun (WGS) entry which is preliminary data.</text>
</comment>
<organism evidence="9 10">
    <name type="scientific">Alkalicoccobacillus porphyridii</name>
    <dbReference type="NCBI Taxonomy" id="2597270"/>
    <lineage>
        <taxon>Bacteria</taxon>
        <taxon>Bacillati</taxon>
        <taxon>Bacillota</taxon>
        <taxon>Bacilli</taxon>
        <taxon>Bacillales</taxon>
        <taxon>Bacillaceae</taxon>
        <taxon>Alkalicoccobacillus</taxon>
    </lineage>
</organism>
<dbReference type="PANTHER" id="PTHR42709">
    <property type="entry name" value="ALKALINE PHOSPHATASE LIKE PROTEIN"/>
    <property type="match status" value="1"/>
</dbReference>
<dbReference type="PANTHER" id="PTHR42709:SF6">
    <property type="entry name" value="UNDECAPRENYL PHOSPHATE TRANSPORTER A"/>
    <property type="match status" value="1"/>
</dbReference>
<gene>
    <name evidence="9" type="ORF">FN960_03775</name>
</gene>
<feature type="transmembrane region" description="Helical" evidence="7">
    <location>
        <begin position="50"/>
        <end position="75"/>
    </location>
</feature>
<reference evidence="9 10" key="1">
    <citation type="submission" date="2019-07" db="EMBL/GenBank/DDBJ databases">
        <authorList>
            <person name="Park Y.J."/>
            <person name="Jeong S.E."/>
            <person name="Jung H.S."/>
        </authorList>
    </citation>
    <scope>NUCLEOTIDE SEQUENCE [LARGE SCALE GENOMIC DNA]</scope>
    <source>
        <strain evidence="10">P16(2019)</strain>
    </source>
</reference>
<dbReference type="RefSeq" id="WP_143847092.1">
    <property type="nucleotide sequence ID" value="NZ_VLXZ01000002.1"/>
</dbReference>
<dbReference type="EMBL" id="VLXZ01000002">
    <property type="protein sequence ID" value="TSB47650.1"/>
    <property type="molecule type" value="Genomic_DNA"/>
</dbReference>
<feature type="transmembrane region" description="Helical" evidence="7">
    <location>
        <begin position="137"/>
        <end position="159"/>
    </location>
</feature>
<keyword evidence="10" id="KW-1185">Reference proteome</keyword>
<keyword evidence="5 7" id="KW-1133">Transmembrane helix</keyword>
<comment type="subcellular location">
    <subcellularLocation>
        <location evidence="1">Cell membrane</location>
        <topology evidence="1">Multi-pass membrane protein</topology>
    </subcellularLocation>
</comment>
<keyword evidence="4 7" id="KW-0812">Transmembrane</keyword>
<keyword evidence="3" id="KW-1003">Cell membrane</keyword>
<dbReference type="AlphaFoldDB" id="A0A554A1S7"/>
<protein>
    <submittedName>
        <fullName evidence="9">DedA family protein</fullName>
    </submittedName>
</protein>
<sequence length="202" mass="22732">MEEWIQSFMEQYGYFGIFLMITLENLFPPIPSEVILTFGGFMTTTTDMSVSGVIIASTAGSVFGAICLYGAGFLLGVSRLERLVDTYGRILRIKRTDLHKADAWFNHYGMWTVFFGRMVPLIRSLISIPAGIAKMPFILFLLCTALGTAIWNTVLVILGARLGESWEDVLAYMSVYSNAVYAVIAIVVILLIIFFFRKRRRP</sequence>
<dbReference type="Pfam" id="PF09335">
    <property type="entry name" value="VTT_dom"/>
    <property type="match status" value="1"/>
</dbReference>
<evidence type="ECO:0000256" key="1">
    <source>
        <dbReference type="ARBA" id="ARBA00004651"/>
    </source>
</evidence>
<keyword evidence="6 7" id="KW-0472">Membrane</keyword>
<dbReference type="GO" id="GO:0005886">
    <property type="term" value="C:plasma membrane"/>
    <property type="evidence" value="ECO:0007669"/>
    <property type="project" value="UniProtKB-SubCell"/>
</dbReference>
<dbReference type="InterPro" id="IPR032816">
    <property type="entry name" value="VTT_dom"/>
</dbReference>
<evidence type="ECO:0000313" key="10">
    <source>
        <dbReference type="Proteomes" id="UP000318521"/>
    </source>
</evidence>
<evidence type="ECO:0000259" key="8">
    <source>
        <dbReference type="Pfam" id="PF09335"/>
    </source>
</evidence>
<evidence type="ECO:0000256" key="3">
    <source>
        <dbReference type="ARBA" id="ARBA00022475"/>
    </source>
</evidence>
<feature type="domain" description="VTT" evidence="8">
    <location>
        <begin position="30"/>
        <end position="160"/>
    </location>
</feature>
<evidence type="ECO:0000256" key="6">
    <source>
        <dbReference type="ARBA" id="ARBA00023136"/>
    </source>
</evidence>
<proteinExistence type="inferred from homology"/>
<evidence type="ECO:0000256" key="5">
    <source>
        <dbReference type="ARBA" id="ARBA00022989"/>
    </source>
</evidence>
<feature type="transmembrane region" description="Helical" evidence="7">
    <location>
        <begin position="179"/>
        <end position="196"/>
    </location>
</feature>